<gene>
    <name evidence="2" type="ORF">ACJ72_08382</name>
</gene>
<proteinExistence type="predicted"/>
<dbReference type="EMBL" id="LGUA01002824">
    <property type="protein sequence ID" value="OAX77322.1"/>
    <property type="molecule type" value="Genomic_DNA"/>
</dbReference>
<reference evidence="2 3" key="1">
    <citation type="submission" date="2015-07" db="EMBL/GenBank/DDBJ databases">
        <title>Emmonsia species relationships and genome sequence.</title>
        <authorList>
            <person name="Cuomo C.A."/>
            <person name="Schwartz I.S."/>
            <person name="Kenyon C."/>
            <person name="de Hoog G.S."/>
            <person name="Govender N.P."/>
            <person name="Botha A."/>
            <person name="Moreno L."/>
            <person name="de Vries M."/>
            <person name="Munoz J.F."/>
            <person name="Stielow J.B."/>
        </authorList>
    </citation>
    <scope>NUCLEOTIDE SEQUENCE [LARGE SCALE GENOMIC DNA]</scope>
    <source>
        <strain evidence="2 3">CBS 136260</strain>
    </source>
</reference>
<evidence type="ECO:0000313" key="2">
    <source>
        <dbReference type="EMBL" id="OAX77322.1"/>
    </source>
</evidence>
<dbReference type="AlphaFoldDB" id="A0A1B7NKN0"/>
<feature type="region of interest" description="Disordered" evidence="1">
    <location>
        <begin position="46"/>
        <end position="68"/>
    </location>
</feature>
<protein>
    <submittedName>
        <fullName evidence="2">Uncharacterized protein</fullName>
    </submittedName>
</protein>
<organism evidence="2 3">
    <name type="scientific">Emergomyces africanus</name>
    <dbReference type="NCBI Taxonomy" id="1955775"/>
    <lineage>
        <taxon>Eukaryota</taxon>
        <taxon>Fungi</taxon>
        <taxon>Dikarya</taxon>
        <taxon>Ascomycota</taxon>
        <taxon>Pezizomycotina</taxon>
        <taxon>Eurotiomycetes</taxon>
        <taxon>Eurotiomycetidae</taxon>
        <taxon>Onygenales</taxon>
        <taxon>Ajellomycetaceae</taxon>
        <taxon>Emergomyces</taxon>
    </lineage>
</organism>
<comment type="caution">
    <text evidence="2">The sequence shown here is derived from an EMBL/GenBank/DDBJ whole genome shotgun (WGS) entry which is preliminary data.</text>
</comment>
<keyword evidence="3" id="KW-1185">Reference proteome</keyword>
<feature type="compositionally biased region" description="Basic and acidic residues" evidence="1">
    <location>
        <begin position="59"/>
        <end position="68"/>
    </location>
</feature>
<dbReference type="Proteomes" id="UP000091918">
    <property type="component" value="Unassembled WGS sequence"/>
</dbReference>
<name>A0A1B7NKN0_9EURO</name>
<evidence type="ECO:0000256" key="1">
    <source>
        <dbReference type="SAM" id="MobiDB-lite"/>
    </source>
</evidence>
<evidence type="ECO:0000313" key="3">
    <source>
        <dbReference type="Proteomes" id="UP000091918"/>
    </source>
</evidence>
<dbReference type="OrthoDB" id="3772494at2759"/>
<sequence>MASEGTRKTFEAWRRAKNNYLRKAWLLRRKYDAEVYLVMRRGKRHCSYSSSSDPSWHPNPEDLVRPRSEHITPDVYERRARFKLLIIPDPSVLPQLLPRKTDDKISEETQMAEIQGCSATKQSAAVSSLTLIRIM</sequence>
<accession>A0A1B7NKN0</accession>